<dbReference type="Gene3D" id="3.40.50.150">
    <property type="entry name" value="Vaccinia Virus protein VP39"/>
    <property type="match status" value="1"/>
</dbReference>
<dbReference type="SUPFAM" id="SSF53335">
    <property type="entry name" value="S-adenosyl-L-methionine-dependent methyltransferases"/>
    <property type="match status" value="1"/>
</dbReference>
<evidence type="ECO:0008006" key="4">
    <source>
        <dbReference type="Google" id="ProtNLM"/>
    </source>
</evidence>
<dbReference type="Pfam" id="PF11531">
    <property type="entry name" value="CARM1"/>
    <property type="match status" value="1"/>
</dbReference>
<dbReference type="CDD" id="cd02440">
    <property type="entry name" value="AdoMet_MTases"/>
    <property type="match status" value="1"/>
</dbReference>
<dbReference type="AlphaFoldDB" id="A0A836AMV5"/>
<dbReference type="PANTHER" id="PTHR11006">
    <property type="entry name" value="PROTEIN ARGININE N-METHYLTRANSFERASE"/>
    <property type="match status" value="1"/>
</dbReference>
<proteinExistence type="predicted"/>
<dbReference type="InterPro" id="IPR011993">
    <property type="entry name" value="PH-like_dom_sf"/>
</dbReference>
<dbReference type="InterPro" id="IPR025799">
    <property type="entry name" value="Arg_MeTrfase"/>
</dbReference>
<keyword evidence="1" id="KW-0949">S-adenosyl-L-methionine</keyword>
<accession>A0A836AMV5</accession>
<evidence type="ECO:0000313" key="3">
    <source>
        <dbReference type="Proteomes" id="UP000664991"/>
    </source>
</evidence>
<protein>
    <recommendedName>
        <fullName evidence="4">Protein arginine N-methyltransferase 4</fullName>
    </recommendedName>
</protein>
<gene>
    <name evidence="2" type="ORF">JEQ12_009147</name>
</gene>
<name>A0A836AMV5_SHEEP</name>
<dbReference type="Gene3D" id="2.30.29.30">
    <property type="entry name" value="Pleckstrin-homology domain (PH domain)/Phosphotyrosine-binding domain (PTB)"/>
    <property type="match status" value="1"/>
</dbReference>
<comment type="caution">
    <text evidence="2">The sequence shown here is derived from an EMBL/GenBank/DDBJ whole genome shotgun (WGS) entry which is preliminary data.</text>
</comment>
<dbReference type="Pfam" id="PF06325">
    <property type="entry name" value="PrmA"/>
    <property type="match status" value="1"/>
</dbReference>
<sequence length="306" mass="34815">MITEFLSMIQSNMERILLIWISIAPPIRTLICLTHPVCNLNQSIHFQFFFTLITPASKSRKSNLSNGTSTLPADSLCVFRCSLSRDTECCYVGKESILITLGYYSALLKFASHAEFSAFSNALRRYQCEKKEHLVFSFSQRTEEVSAAQYFEFYDCLSQQQNVMRDFVMTATYHRAILQNHTDFRNKVVLDVGCGSGILSFFAVQAGALRVYAVEAGSVAQYAELGFTQVKLLPEDSKRQVHMNGRDKKCHLSLIAYFSLVISHRHQKPESPNSIQRINTFYFCANKVKRYFGKLGEYRFATGSLA</sequence>
<dbReference type="GO" id="GO:0070611">
    <property type="term" value="F:histone H3R2 methyltransferase activity"/>
    <property type="evidence" value="ECO:0007669"/>
    <property type="project" value="TreeGrafter"/>
</dbReference>
<dbReference type="PANTHER" id="PTHR11006:SF49">
    <property type="entry name" value="HISTONE-ARGININE METHYLTRANSFERASE CARM1"/>
    <property type="match status" value="1"/>
</dbReference>
<evidence type="ECO:0000313" key="2">
    <source>
        <dbReference type="EMBL" id="KAG5213361.1"/>
    </source>
</evidence>
<organism evidence="2 3">
    <name type="scientific">Ovis aries</name>
    <name type="common">Sheep</name>
    <dbReference type="NCBI Taxonomy" id="9940"/>
    <lineage>
        <taxon>Eukaryota</taxon>
        <taxon>Metazoa</taxon>
        <taxon>Chordata</taxon>
        <taxon>Craniata</taxon>
        <taxon>Vertebrata</taxon>
        <taxon>Euteleostomi</taxon>
        <taxon>Mammalia</taxon>
        <taxon>Eutheria</taxon>
        <taxon>Laurasiatheria</taxon>
        <taxon>Artiodactyla</taxon>
        <taxon>Ruminantia</taxon>
        <taxon>Pecora</taxon>
        <taxon>Bovidae</taxon>
        <taxon>Caprinae</taxon>
        <taxon>Ovis</taxon>
    </lineage>
</organism>
<dbReference type="InterPro" id="IPR029063">
    <property type="entry name" value="SAM-dependent_MTases_sf"/>
</dbReference>
<reference evidence="2 3" key="1">
    <citation type="submission" date="2020-12" db="EMBL/GenBank/DDBJ databases">
        <title>De novo assembly of Tibetan sheep genome.</title>
        <authorList>
            <person name="Li X."/>
        </authorList>
    </citation>
    <scope>NUCLEOTIDE SEQUENCE [LARGE SCALE GENOMIC DNA]</scope>
    <source>
        <tissue evidence="2">Heart</tissue>
    </source>
</reference>
<dbReference type="Proteomes" id="UP000664991">
    <property type="component" value="Unassembled WGS sequence"/>
</dbReference>
<dbReference type="EMBL" id="JAEMGP010000002">
    <property type="protein sequence ID" value="KAG5213361.1"/>
    <property type="molecule type" value="Genomic_DNA"/>
</dbReference>
<evidence type="ECO:0000256" key="1">
    <source>
        <dbReference type="ARBA" id="ARBA00022691"/>
    </source>
</evidence>